<dbReference type="OMA" id="MDGYLAP"/>
<comment type="cofactor">
    <cofactor evidence="1">
        <name>pyridoxal 5'-phosphate</name>
        <dbReference type="ChEBI" id="CHEBI:597326"/>
    </cofactor>
</comment>
<evidence type="ECO:0000256" key="2">
    <source>
        <dbReference type="ARBA" id="ARBA00010008"/>
    </source>
</evidence>
<keyword evidence="7" id="KW-1185">Reference proteome</keyword>
<dbReference type="InterPro" id="IPR015422">
    <property type="entry name" value="PyrdxlP-dep_Trfase_small"/>
</dbReference>
<keyword evidence="4" id="KW-0663">Pyridoxal phosphate</keyword>
<dbReference type="InterPro" id="IPR015424">
    <property type="entry name" value="PyrdxlP-dep_Trfase"/>
</dbReference>
<evidence type="ECO:0000256" key="4">
    <source>
        <dbReference type="ARBA" id="ARBA00022898"/>
    </source>
</evidence>
<dbReference type="InterPro" id="IPR050087">
    <property type="entry name" value="AON_synthase_class-II"/>
</dbReference>
<evidence type="ECO:0000313" key="6">
    <source>
        <dbReference type="EMBL" id="EIW78133.1"/>
    </source>
</evidence>
<dbReference type="KEGG" id="cput:CONPUDRAFT_107862"/>
<gene>
    <name evidence="6" type="ORF">CONPUDRAFT_107862</name>
</gene>
<dbReference type="InterPro" id="IPR015421">
    <property type="entry name" value="PyrdxlP-dep_Trfase_major"/>
</dbReference>
<dbReference type="GeneID" id="19198667"/>
<dbReference type="Gene3D" id="3.40.640.10">
    <property type="entry name" value="Type I PLP-dependent aspartate aminotransferase-like (Major domain)"/>
    <property type="match status" value="1"/>
</dbReference>
<evidence type="ECO:0000256" key="3">
    <source>
        <dbReference type="ARBA" id="ARBA00022679"/>
    </source>
</evidence>
<dbReference type="PANTHER" id="PTHR13693">
    <property type="entry name" value="CLASS II AMINOTRANSFERASE/8-AMINO-7-OXONONANOATE SYNTHASE"/>
    <property type="match status" value="1"/>
</dbReference>
<sequence>MARESALDRSLRQALEDRAESGMTIIDLYKRPFPFAPDLFSNDYLSLGKDPILRKNFLNRLETSPNLFGSTGSRYANGDSAGHQALERRLEDHYRAGCTLLFNSGFNANLGFFGSVPQPEDVLLIDELIHASTREGIRLSAARDNMYRFPHNSIDGFRETLNKVLKNHSKIGAGEATVFVAVESLYSVDGDFAPLKEIVEIVEELVPADSAHIIVDEAHTTGICGPHGEGYVSLLGLNNRVHTTLHTFGKAVNMMGGVIITTPAVRLHLTNFANNIIFSTALPHALIHAINAIFDVIASPRGDEARRNLVENCKYGHAALSAALKDIPDDILAVDDSPNAHVGELYSPIIPVFVTKAQELAAFLIERGYAPTPLTFPVVRRPRIRTLMHGGNTKDEIDGFIACLREWALAQLATTTDMLTPRARL</sequence>
<dbReference type="GO" id="GO:0009102">
    <property type="term" value="P:biotin biosynthetic process"/>
    <property type="evidence" value="ECO:0007669"/>
    <property type="project" value="TreeGrafter"/>
</dbReference>
<organism evidence="6 7">
    <name type="scientific">Coniophora puteana (strain RWD-64-598)</name>
    <name type="common">Brown rot fungus</name>
    <dbReference type="NCBI Taxonomy" id="741705"/>
    <lineage>
        <taxon>Eukaryota</taxon>
        <taxon>Fungi</taxon>
        <taxon>Dikarya</taxon>
        <taxon>Basidiomycota</taxon>
        <taxon>Agaricomycotina</taxon>
        <taxon>Agaricomycetes</taxon>
        <taxon>Agaricomycetidae</taxon>
        <taxon>Boletales</taxon>
        <taxon>Coniophorineae</taxon>
        <taxon>Coniophoraceae</taxon>
        <taxon>Coniophora</taxon>
    </lineage>
</organism>
<proteinExistence type="inferred from homology"/>
<evidence type="ECO:0000313" key="7">
    <source>
        <dbReference type="Proteomes" id="UP000053558"/>
    </source>
</evidence>
<protein>
    <submittedName>
        <fullName evidence="6">8-amino-7-oxononanoate synthase</fullName>
    </submittedName>
</protein>
<dbReference type="OrthoDB" id="2382073at2759"/>
<dbReference type="RefSeq" id="XP_007771217.1">
    <property type="nucleotide sequence ID" value="XM_007773027.1"/>
</dbReference>
<name>A0A5M3MG41_CONPW</name>
<accession>A0A5M3MG41</accession>
<reference evidence="7" key="1">
    <citation type="journal article" date="2012" name="Science">
        <title>The Paleozoic origin of enzymatic lignin decomposition reconstructed from 31 fungal genomes.</title>
        <authorList>
            <person name="Floudas D."/>
            <person name="Binder M."/>
            <person name="Riley R."/>
            <person name="Barry K."/>
            <person name="Blanchette R.A."/>
            <person name="Henrissat B."/>
            <person name="Martinez A.T."/>
            <person name="Otillar R."/>
            <person name="Spatafora J.W."/>
            <person name="Yadav J.S."/>
            <person name="Aerts A."/>
            <person name="Benoit I."/>
            <person name="Boyd A."/>
            <person name="Carlson A."/>
            <person name="Copeland A."/>
            <person name="Coutinho P.M."/>
            <person name="de Vries R.P."/>
            <person name="Ferreira P."/>
            <person name="Findley K."/>
            <person name="Foster B."/>
            <person name="Gaskell J."/>
            <person name="Glotzer D."/>
            <person name="Gorecki P."/>
            <person name="Heitman J."/>
            <person name="Hesse C."/>
            <person name="Hori C."/>
            <person name="Igarashi K."/>
            <person name="Jurgens J.A."/>
            <person name="Kallen N."/>
            <person name="Kersten P."/>
            <person name="Kohler A."/>
            <person name="Kuees U."/>
            <person name="Kumar T.K.A."/>
            <person name="Kuo A."/>
            <person name="LaButti K."/>
            <person name="Larrondo L.F."/>
            <person name="Lindquist E."/>
            <person name="Ling A."/>
            <person name="Lombard V."/>
            <person name="Lucas S."/>
            <person name="Lundell T."/>
            <person name="Martin R."/>
            <person name="McLaughlin D.J."/>
            <person name="Morgenstern I."/>
            <person name="Morin E."/>
            <person name="Murat C."/>
            <person name="Nagy L.G."/>
            <person name="Nolan M."/>
            <person name="Ohm R.A."/>
            <person name="Patyshakuliyeva A."/>
            <person name="Rokas A."/>
            <person name="Ruiz-Duenas F.J."/>
            <person name="Sabat G."/>
            <person name="Salamov A."/>
            <person name="Samejima M."/>
            <person name="Schmutz J."/>
            <person name="Slot J.C."/>
            <person name="St John F."/>
            <person name="Stenlid J."/>
            <person name="Sun H."/>
            <person name="Sun S."/>
            <person name="Syed K."/>
            <person name="Tsang A."/>
            <person name="Wiebenga A."/>
            <person name="Young D."/>
            <person name="Pisabarro A."/>
            <person name="Eastwood D.C."/>
            <person name="Martin F."/>
            <person name="Cullen D."/>
            <person name="Grigoriev I.V."/>
            <person name="Hibbett D.S."/>
        </authorList>
    </citation>
    <scope>NUCLEOTIDE SEQUENCE [LARGE SCALE GENOMIC DNA]</scope>
    <source>
        <strain evidence="7">RWD-64-598 SS2</strain>
    </source>
</reference>
<dbReference type="GO" id="GO:0030170">
    <property type="term" value="F:pyridoxal phosphate binding"/>
    <property type="evidence" value="ECO:0007669"/>
    <property type="project" value="InterPro"/>
</dbReference>
<dbReference type="SUPFAM" id="SSF53383">
    <property type="entry name" value="PLP-dependent transferases"/>
    <property type="match status" value="1"/>
</dbReference>
<dbReference type="EMBL" id="JH711582">
    <property type="protein sequence ID" value="EIW78133.1"/>
    <property type="molecule type" value="Genomic_DNA"/>
</dbReference>
<evidence type="ECO:0000256" key="1">
    <source>
        <dbReference type="ARBA" id="ARBA00001933"/>
    </source>
</evidence>
<comment type="caution">
    <text evidence="6">The sequence shown here is derived from an EMBL/GenBank/DDBJ whole genome shotgun (WGS) entry which is preliminary data.</text>
</comment>
<dbReference type="AlphaFoldDB" id="A0A5M3MG41"/>
<dbReference type="Proteomes" id="UP000053558">
    <property type="component" value="Unassembled WGS sequence"/>
</dbReference>
<feature type="domain" description="Aminotransferase class I/classII large" evidence="5">
    <location>
        <begin position="40"/>
        <end position="399"/>
    </location>
</feature>
<dbReference type="GO" id="GO:0016740">
    <property type="term" value="F:transferase activity"/>
    <property type="evidence" value="ECO:0007669"/>
    <property type="project" value="UniProtKB-KW"/>
</dbReference>
<dbReference type="PANTHER" id="PTHR13693:SF77">
    <property type="entry name" value="8-AMINO-7-OXONONANOATE SYNTHASE"/>
    <property type="match status" value="1"/>
</dbReference>
<keyword evidence="3" id="KW-0808">Transferase</keyword>
<dbReference type="Pfam" id="PF00155">
    <property type="entry name" value="Aminotran_1_2"/>
    <property type="match status" value="1"/>
</dbReference>
<dbReference type="InterPro" id="IPR004839">
    <property type="entry name" value="Aminotransferase_I/II_large"/>
</dbReference>
<comment type="similarity">
    <text evidence="2">Belongs to the class-II pyridoxal-phosphate-dependent aminotransferase family. BioF subfamily.</text>
</comment>
<evidence type="ECO:0000259" key="5">
    <source>
        <dbReference type="Pfam" id="PF00155"/>
    </source>
</evidence>
<dbReference type="Gene3D" id="3.90.1150.10">
    <property type="entry name" value="Aspartate Aminotransferase, domain 1"/>
    <property type="match status" value="1"/>
</dbReference>